<accession>A0A2V4NN48</accession>
<dbReference type="AlphaFoldDB" id="A0A2V4NN48"/>
<gene>
    <name evidence="1" type="ORF">DI396_06580</name>
</gene>
<organism evidence="1 2">
    <name type="scientific">Litorivita pollutaquae</name>
    <dbReference type="NCBI Taxonomy" id="2200892"/>
    <lineage>
        <taxon>Bacteria</taxon>
        <taxon>Pseudomonadati</taxon>
        <taxon>Pseudomonadota</taxon>
        <taxon>Alphaproteobacteria</taxon>
        <taxon>Rhodobacterales</taxon>
        <taxon>Paracoccaceae</taxon>
        <taxon>Litorivita</taxon>
    </lineage>
</organism>
<name>A0A2V4NN48_9RHOB</name>
<reference evidence="1 2" key="1">
    <citation type="submission" date="2018-05" db="EMBL/GenBank/DDBJ databases">
        <title>Oceanovita maritima gen. nov., sp. nov., a marine bacterium in the family Rhodobacteraceae isolated from surface seawater of Lundu port Xiamen, China.</title>
        <authorList>
            <person name="Hetharua B.H."/>
            <person name="Min D."/>
            <person name="Liao H."/>
            <person name="Tian Y."/>
        </authorList>
    </citation>
    <scope>NUCLEOTIDE SEQUENCE [LARGE SCALE GENOMIC DNA]</scope>
    <source>
        <strain evidence="1 2">FSX-11</strain>
    </source>
</reference>
<evidence type="ECO:0000313" key="1">
    <source>
        <dbReference type="EMBL" id="PYC47767.1"/>
    </source>
</evidence>
<proteinExistence type="predicted"/>
<keyword evidence="2" id="KW-1185">Reference proteome</keyword>
<comment type="caution">
    <text evidence="1">The sequence shown here is derived from an EMBL/GenBank/DDBJ whole genome shotgun (WGS) entry which is preliminary data.</text>
</comment>
<dbReference type="OrthoDB" id="7851001at2"/>
<sequence>MSNQVSLLSDAVEFILKCIAALDEYEIAELANEISREVDPELAQKLSDQAIIVQEVYGTGSLFAEVAEEYRRSHSIDTHPELECDLPDFDDPDFLVKLHTDSASTPDRKRLFIRLWESFTTDDQRAFLSRIDPNGAFRQNAI</sequence>
<dbReference type="EMBL" id="QFVT01000004">
    <property type="protein sequence ID" value="PYC47767.1"/>
    <property type="molecule type" value="Genomic_DNA"/>
</dbReference>
<evidence type="ECO:0000313" key="2">
    <source>
        <dbReference type="Proteomes" id="UP000248012"/>
    </source>
</evidence>
<protein>
    <submittedName>
        <fullName evidence="1">Uncharacterized protein</fullName>
    </submittedName>
</protein>
<dbReference type="Proteomes" id="UP000248012">
    <property type="component" value="Unassembled WGS sequence"/>
</dbReference>